<evidence type="ECO:0000256" key="4">
    <source>
        <dbReference type="ARBA" id="ARBA00022692"/>
    </source>
</evidence>
<dbReference type="OrthoDB" id="9790209at2"/>
<proteinExistence type="inferred from homology"/>
<feature type="transmembrane region" description="Helical" evidence="7">
    <location>
        <begin position="223"/>
        <end position="243"/>
    </location>
</feature>
<evidence type="ECO:0000256" key="1">
    <source>
        <dbReference type="ARBA" id="ARBA00004429"/>
    </source>
</evidence>
<feature type="transmembrane region" description="Helical" evidence="7">
    <location>
        <begin position="281"/>
        <end position="300"/>
    </location>
</feature>
<dbReference type="Proteomes" id="UP000199180">
    <property type="component" value="Unassembled WGS sequence"/>
</dbReference>
<feature type="transmembrane region" description="Helical" evidence="7">
    <location>
        <begin position="143"/>
        <end position="170"/>
    </location>
</feature>
<name>A0A1I0ABA3_9RHOB</name>
<dbReference type="STRING" id="364199.SAMN04489858_102174"/>
<feature type="transmembrane region" description="Helical" evidence="7">
    <location>
        <begin position="176"/>
        <end position="202"/>
    </location>
</feature>
<accession>A0A1I0ABA3</accession>
<protein>
    <recommendedName>
        <fullName evidence="7">TRAP transporter large permease protein</fullName>
    </recommendedName>
</protein>
<evidence type="ECO:0000256" key="7">
    <source>
        <dbReference type="RuleBase" id="RU369079"/>
    </source>
</evidence>
<dbReference type="AlphaFoldDB" id="A0A1I0ABA3"/>
<dbReference type="InterPro" id="IPR004681">
    <property type="entry name" value="TRAP_DctM"/>
</dbReference>
<dbReference type="Pfam" id="PF06808">
    <property type="entry name" value="DctM"/>
    <property type="match status" value="1"/>
</dbReference>
<evidence type="ECO:0000313" key="9">
    <source>
        <dbReference type="EMBL" id="SES91438.1"/>
    </source>
</evidence>
<comment type="subcellular location">
    <subcellularLocation>
        <location evidence="1 7">Cell inner membrane</location>
        <topology evidence="1 7">Multi-pass membrane protein</topology>
    </subcellularLocation>
</comment>
<evidence type="ECO:0000313" key="10">
    <source>
        <dbReference type="Proteomes" id="UP000199180"/>
    </source>
</evidence>
<feature type="transmembrane region" description="Helical" evidence="7">
    <location>
        <begin position="364"/>
        <end position="388"/>
    </location>
</feature>
<comment type="subunit">
    <text evidence="7">The complex comprises the extracytoplasmic solute receptor protein and the two transmembrane proteins.</text>
</comment>
<dbReference type="PANTHER" id="PTHR33362:SF5">
    <property type="entry name" value="C4-DICARBOXYLATE TRAP TRANSPORTER LARGE PERMEASE PROTEIN DCTM"/>
    <property type="match status" value="1"/>
</dbReference>
<dbReference type="RefSeq" id="WP_090732448.1">
    <property type="nucleotide sequence ID" value="NZ_FOHO01000002.1"/>
</dbReference>
<keyword evidence="6 7" id="KW-0472">Membrane</keyword>
<feature type="domain" description="TRAP C4-dicarboxylate transport system permease DctM subunit" evidence="8">
    <location>
        <begin position="8"/>
        <end position="424"/>
    </location>
</feature>
<organism evidence="9 10">
    <name type="scientific">Paracoccus homiensis</name>
    <dbReference type="NCBI Taxonomy" id="364199"/>
    <lineage>
        <taxon>Bacteria</taxon>
        <taxon>Pseudomonadati</taxon>
        <taxon>Pseudomonadota</taxon>
        <taxon>Alphaproteobacteria</taxon>
        <taxon>Rhodobacterales</taxon>
        <taxon>Paracoccaceae</taxon>
        <taxon>Paracoccus</taxon>
    </lineage>
</organism>
<dbReference type="InterPro" id="IPR010656">
    <property type="entry name" value="DctM"/>
</dbReference>
<keyword evidence="2" id="KW-1003">Cell membrane</keyword>
<keyword evidence="3 7" id="KW-0997">Cell inner membrane</keyword>
<dbReference type="NCBIfam" id="TIGR00786">
    <property type="entry name" value="dctM"/>
    <property type="match status" value="1"/>
</dbReference>
<feature type="transmembrane region" description="Helical" evidence="7">
    <location>
        <begin position="249"/>
        <end position="269"/>
    </location>
</feature>
<keyword evidence="4 7" id="KW-0812">Transmembrane</keyword>
<dbReference type="EMBL" id="FOHO01000002">
    <property type="protein sequence ID" value="SES91438.1"/>
    <property type="molecule type" value="Genomic_DNA"/>
</dbReference>
<dbReference type="GO" id="GO:0022857">
    <property type="term" value="F:transmembrane transporter activity"/>
    <property type="evidence" value="ECO:0007669"/>
    <property type="project" value="UniProtKB-UniRule"/>
</dbReference>
<keyword evidence="7" id="KW-0813">Transport</keyword>
<feature type="transmembrane region" description="Helical" evidence="7">
    <location>
        <begin position="341"/>
        <end position="358"/>
    </location>
</feature>
<feature type="transmembrane region" description="Helical" evidence="7">
    <location>
        <begin position="312"/>
        <end position="334"/>
    </location>
</feature>
<evidence type="ECO:0000259" key="8">
    <source>
        <dbReference type="Pfam" id="PF06808"/>
    </source>
</evidence>
<feature type="transmembrane region" description="Helical" evidence="7">
    <location>
        <begin position="59"/>
        <end position="79"/>
    </location>
</feature>
<evidence type="ECO:0000256" key="3">
    <source>
        <dbReference type="ARBA" id="ARBA00022519"/>
    </source>
</evidence>
<evidence type="ECO:0000256" key="2">
    <source>
        <dbReference type="ARBA" id="ARBA00022475"/>
    </source>
</evidence>
<reference evidence="9 10" key="1">
    <citation type="submission" date="2016-10" db="EMBL/GenBank/DDBJ databases">
        <authorList>
            <person name="de Groot N.N."/>
        </authorList>
    </citation>
    <scope>NUCLEOTIDE SEQUENCE [LARGE SCALE GENOMIC DNA]</scope>
    <source>
        <strain evidence="9 10">DSM 17862</strain>
    </source>
</reference>
<dbReference type="PANTHER" id="PTHR33362">
    <property type="entry name" value="SIALIC ACID TRAP TRANSPORTER PERMEASE PROTEIN SIAT-RELATED"/>
    <property type="match status" value="1"/>
</dbReference>
<dbReference type="PIRSF" id="PIRSF006066">
    <property type="entry name" value="HI0050"/>
    <property type="match status" value="1"/>
</dbReference>
<feature type="transmembrane region" description="Helical" evidence="7">
    <location>
        <begin position="409"/>
        <end position="429"/>
    </location>
</feature>
<dbReference type="GO" id="GO:0005886">
    <property type="term" value="C:plasma membrane"/>
    <property type="evidence" value="ECO:0007669"/>
    <property type="project" value="UniProtKB-SubCell"/>
</dbReference>
<comment type="function">
    <text evidence="7">Part of the tripartite ATP-independent periplasmic (TRAP) transport system.</text>
</comment>
<sequence length="435" mass="45111">MLIGWLGLAILIVLLLARVPVALATGAVAALGVLAAEFALGAGPWESGQAMLAMLQQVLHVDAVAMVVLFLLLGNLAFYAGISTRIYDAAAVWLQRVPGGMAIAAIMGCGGFAAISGSSVACASTMGRICVPEMLKQSYDARLATSAVAVGGTLGSLIPPSVLFIIFGLLSDTSVGHLFIAGILPGLLSLAGMVGVVIWWVAEDRGVAPAASDTRASRREASMALWPPVILLAIIVGGIASGWATPGMAAALCVLVTLVIGLLQGRLNVENLWQVLRQSAVQSLSVLALIAAARIFMGFLDLTGVGQVLADAARSAGLPMLTVLAIAAIVYLLMGMVIEPLGILVLTVPIMLPLTQAYGLDLIWFGVLVVKLLEIALITPPVGLNVFVIGSVTRNIGMDRIFAGVARFLMVDLLVLLVLILFPAVSLWLPGLMAR</sequence>
<keyword evidence="5 7" id="KW-1133">Transmembrane helix</keyword>
<evidence type="ECO:0000256" key="6">
    <source>
        <dbReference type="ARBA" id="ARBA00023136"/>
    </source>
</evidence>
<comment type="caution">
    <text evidence="7">Lacks conserved residue(s) required for the propagation of feature annotation.</text>
</comment>
<keyword evidence="10" id="KW-1185">Reference proteome</keyword>
<evidence type="ECO:0000256" key="5">
    <source>
        <dbReference type="ARBA" id="ARBA00022989"/>
    </source>
</evidence>
<gene>
    <name evidence="9" type="ORF">SAMN04489858_102174</name>
</gene>
<comment type="similarity">
    <text evidence="7">Belongs to the TRAP transporter large permease family.</text>
</comment>